<dbReference type="EMBL" id="FOTV01000005">
    <property type="protein sequence ID" value="SFL63620.1"/>
    <property type="molecule type" value="Genomic_DNA"/>
</dbReference>
<evidence type="ECO:0000313" key="1">
    <source>
        <dbReference type="EMBL" id="SFL63620.1"/>
    </source>
</evidence>
<dbReference type="Proteomes" id="UP000199211">
    <property type="component" value="Unassembled WGS sequence"/>
</dbReference>
<dbReference type="Pfam" id="PF08747">
    <property type="entry name" value="BrxB"/>
    <property type="match status" value="1"/>
</dbReference>
<accession>A0ABY1FMI4</accession>
<dbReference type="InterPro" id="IPR014858">
    <property type="entry name" value="BrxB"/>
</dbReference>
<protein>
    <recommendedName>
        <fullName evidence="3">DUF1788 domain-containing protein</fullName>
    </recommendedName>
</protein>
<reference evidence="1 2" key="1">
    <citation type="submission" date="2016-10" db="EMBL/GenBank/DDBJ databases">
        <authorList>
            <person name="Varghese N."/>
            <person name="Submissions S."/>
        </authorList>
    </citation>
    <scope>NUCLEOTIDE SEQUENCE [LARGE SCALE GENOMIC DNA]</scope>
    <source>
        <strain evidence="1 2">DSM 26291</strain>
    </source>
</reference>
<proteinExistence type="predicted"/>
<comment type="caution">
    <text evidence="1">The sequence shown here is derived from an EMBL/GenBank/DDBJ whole genome shotgun (WGS) entry which is preliminary data.</text>
</comment>
<gene>
    <name evidence="1" type="ORF">SAMN04487868_105222</name>
</gene>
<evidence type="ECO:0000313" key="2">
    <source>
        <dbReference type="Proteomes" id="UP000199211"/>
    </source>
</evidence>
<name>A0ABY1FMI4_9GAMM</name>
<dbReference type="RefSeq" id="WP_091642157.1">
    <property type="nucleotide sequence ID" value="NZ_FOTV01000005.1"/>
</dbReference>
<sequence length="193" mass="21974">MSSSLNADFNEVIERIKRGREFGQASFEPIYYLVFSPSDILAVKRQMKAWEARLTNDGWIVHKFSIADAIREIFESTPSIIKNAWHKQDAQAPQQWQKTNAALANRLEKGTLQSKLEDLLTELEQEPNAILLVTDLEALHPYIRIGSIEGQLQGKFSVPTVFFYPGVRTGKTRLKFLGFYPEDGNYRSEHVGG</sequence>
<keyword evidence="2" id="KW-1185">Reference proteome</keyword>
<organism evidence="1 2">
    <name type="scientific">Marinobacter salarius</name>
    <dbReference type="NCBI Taxonomy" id="1420917"/>
    <lineage>
        <taxon>Bacteria</taxon>
        <taxon>Pseudomonadati</taxon>
        <taxon>Pseudomonadota</taxon>
        <taxon>Gammaproteobacteria</taxon>
        <taxon>Pseudomonadales</taxon>
        <taxon>Marinobacteraceae</taxon>
        <taxon>Marinobacter</taxon>
    </lineage>
</organism>
<evidence type="ECO:0008006" key="3">
    <source>
        <dbReference type="Google" id="ProtNLM"/>
    </source>
</evidence>